<name>A0ABR2DKE4_9ROSI</name>
<evidence type="ECO:0000313" key="1">
    <source>
        <dbReference type="EMBL" id="KAK8541505.1"/>
    </source>
</evidence>
<evidence type="ECO:0000313" key="2">
    <source>
        <dbReference type="Proteomes" id="UP001472677"/>
    </source>
</evidence>
<sequence>MDTEIPATNAYAEATIIRSQEQFMFDCFQGEGKMTRTILSFPFWFCTSKLNLHILNSENFLLLFMTSGYLGMLSLVRVKYVAPPLGYLKERHDMRIDSIFVFKLIEDDHFESDMNMEIGVSKSTSNRNVSVMMADDLDKVHPHTL</sequence>
<organism evidence="1 2">
    <name type="scientific">Hibiscus sabdariffa</name>
    <name type="common">roselle</name>
    <dbReference type="NCBI Taxonomy" id="183260"/>
    <lineage>
        <taxon>Eukaryota</taxon>
        <taxon>Viridiplantae</taxon>
        <taxon>Streptophyta</taxon>
        <taxon>Embryophyta</taxon>
        <taxon>Tracheophyta</taxon>
        <taxon>Spermatophyta</taxon>
        <taxon>Magnoliopsida</taxon>
        <taxon>eudicotyledons</taxon>
        <taxon>Gunneridae</taxon>
        <taxon>Pentapetalae</taxon>
        <taxon>rosids</taxon>
        <taxon>malvids</taxon>
        <taxon>Malvales</taxon>
        <taxon>Malvaceae</taxon>
        <taxon>Malvoideae</taxon>
        <taxon>Hibiscus</taxon>
    </lineage>
</organism>
<dbReference type="Proteomes" id="UP001472677">
    <property type="component" value="Unassembled WGS sequence"/>
</dbReference>
<accession>A0ABR2DKE4</accession>
<reference evidence="1 2" key="1">
    <citation type="journal article" date="2024" name="G3 (Bethesda)">
        <title>Genome assembly of Hibiscus sabdariffa L. provides insights into metabolisms of medicinal natural products.</title>
        <authorList>
            <person name="Kim T."/>
        </authorList>
    </citation>
    <scope>NUCLEOTIDE SEQUENCE [LARGE SCALE GENOMIC DNA]</scope>
    <source>
        <strain evidence="1">TK-2024</strain>
        <tissue evidence="1">Old leaves</tissue>
    </source>
</reference>
<protein>
    <submittedName>
        <fullName evidence="1">Uncharacterized protein</fullName>
    </submittedName>
</protein>
<comment type="caution">
    <text evidence="1">The sequence shown here is derived from an EMBL/GenBank/DDBJ whole genome shotgun (WGS) entry which is preliminary data.</text>
</comment>
<proteinExistence type="predicted"/>
<gene>
    <name evidence="1" type="ORF">V6N12_014139</name>
</gene>
<keyword evidence="2" id="KW-1185">Reference proteome</keyword>
<dbReference type="EMBL" id="JBBPBM010000024">
    <property type="protein sequence ID" value="KAK8541505.1"/>
    <property type="molecule type" value="Genomic_DNA"/>
</dbReference>